<dbReference type="Pfam" id="PF16028">
    <property type="entry name" value="SLC3A2_N"/>
    <property type="match status" value="1"/>
</dbReference>
<dbReference type="InterPro" id="IPR031984">
    <property type="entry name" value="SLC3A2_N"/>
</dbReference>
<evidence type="ECO:0000259" key="3">
    <source>
        <dbReference type="Pfam" id="PF16028"/>
    </source>
</evidence>
<feature type="transmembrane region" description="Helical" evidence="2">
    <location>
        <begin position="90"/>
        <end position="108"/>
    </location>
</feature>
<dbReference type="GO" id="GO:1903801">
    <property type="term" value="P:L-leucine import across plasma membrane"/>
    <property type="evidence" value="ECO:0007669"/>
    <property type="project" value="TreeGrafter"/>
</dbReference>
<dbReference type="WBParaSite" id="L893_g2163.t1">
    <property type="protein sequence ID" value="L893_g2163.t1"/>
    <property type="gene ID" value="L893_g2163"/>
</dbReference>
<dbReference type="GO" id="GO:0015180">
    <property type="term" value="F:L-alanine transmembrane transporter activity"/>
    <property type="evidence" value="ECO:0007669"/>
    <property type="project" value="TreeGrafter"/>
</dbReference>
<name>A0A1I7Z1F6_9BILA</name>
<protein>
    <submittedName>
        <fullName evidence="5">SLC3A2_N domain-containing protein</fullName>
    </submittedName>
</protein>
<evidence type="ECO:0000313" key="5">
    <source>
        <dbReference type="WBParaSite" id="L893_g2163.t1"/>
    </source>
</evidence>
<dbReference type="GO" id="GO:0016324">
    <property type="term" value="C:apical plasma membrane"/>
    <property type="evidence" value="ECO:0007669"/>
    <property type="project" value="TreeGrafter"/>
</dbReference>
<organism evidence="4 5">
    <name type="scientific">Steinernema glaseri</name>
    <dbReference type="NCBI Taxonomy" id="37863"/>
    <lineage>
        <taxon>Eukaryota</taxon>
        <taxon>Metazoa</taxon>
        <taxon>Ecdysozoa</taxon>
        <taxon>Nematoda</taxon>
        <taxon>Chromadorea</taxon>
        <taxon>Rhabditida</taxon>
        <taxon>Tylenchina</taxon>
        <taxon>Panagrolaimomorpha</taxon>
        <taxon>Strongyloidoidea</taxon>
        <taxon>Steinernematidae</taxon>
        <taxon>Steinernema</taxon>
    </lineage>
</organism>
<keyword evidence="4" id="KW-1185">Reference proteome</keyword>
<sequence length="238" mass="26536">MACFNLSKKLIVSLPRTAKQRSPLDDDSGTERPLPARKRNKSKSSEFAGTWLLRGDDDSSKKLLKNQATVFRVEMQNAGERTGPPHTSPVFLSLPVFLISVLWSFIALESSNRIERLDSCVRELSNRTGPTVGVRRFVLATFLGSMSAEESFIPSPESVNLLQPCDVESGEAESAKDTGNVNAQTSTIQIGLTKEQLEKYRRDPFWRRMRCIAFVMFWTVWCAMIGGSIAIVSVNNCL</sequence>
<dbReference type="GO" id="GO:1904273">
    <property type="term" value="P:L-alanine import across plasma membrane"/>
    <property type="evidence" value="ECO:0007669"/>
    <property type="project" value="TreeGrafter"/>
</dbReference>
<proteinExistence type="predicted"/>
<dbReference type="AlphaFoldDB" id="A0A1I7Z1F6"/>
<dbReference type="GO" id="GO:0015173">
    <property type="term" value="F:aromatic amino acid transmembrane transporter activity"/>
    <property type="evidence" value="ECO:0007669"/>
    <property type="project" value="TreeGrafter"/>
</dbReference>
<dbReference type="GO" id="GO:0015190">
    <property type="term" value="F:L-leucine transmembrane transporter activity"/>
    <property type="evidence" value="ECO:0007669"/>
    <property type="project" value="TreeGrafter"/>
</dbReference>
<evidence type="ECO:0000256" key="1">
    <source>
        <dbReference type="SAM" id="MobiDB-lite"/>
    </source>
</evidence>
<evidence type="ECO:0000256" key="2">
    <source>
        <dbReference type="SAM" id="Phobius"/>
    </source>
</evidence>
<dbReference type="Proteomes" id="UP000095287">
    <property type="component" value="Unplaced"/>
</dbReference>
<dbReference type="PANTHER" id="PTHR46673">
    <property type="entry name" value="4F2 CELL-SURFACE ANTIGEN HEAVY CHAIN"/>
    <property type="match status" value="1"/>
</dbReference>
<feature type="domain" description="Solute carrier family 3 member 2 N-terminal" evidence="3">
    <location>
        <begin position="185"/>
        <end position="234"/>
    </location>
</feature>
<evidence type="ECO:0000313" key="4">
    <source>
        <dbReference type="Proteomes" id="UP000095287"/>
    </source>
</evidence>
<keyword evidence="2" id="KW-0812">Transmembrane</keyword>
<accession>A0A1I7Z1F6</accession>
<dbReference type="GO" id="GO:0016323">
    <property type="term" value="C:basolateral plasma membrane"/>
    <property type="evidence" value="ECO:0007669"/>
    <property type="project" value="TreeGrafter"/>
</dbReference>
<dbReference type="InterPro" id="IPR042280">
    <property type="entry name" value="SLC3A2"/>
</dbReference>
<dbReference type="PANTHER" id="PTHR46673:SF1">
    <property type="entry name" value="4F2 CELL-SURFACE ANTIGEN HEAVY CHAIN"/>
    <property type="match status" value="1"/>
</dbReference>
<reference evidence="5" key="1">
    <citation type="submission" date="2016-11" db="UniProtKB">
        <authorList>
            <consortium name="WormBaseParasite"/>
        </authorList>
    </citation>
    <scope>IDENTIFICATION</scope>
</reference>
<keyword evidence="2" id="KW-1133">Transmembrane helix</keyword>
<keyword evidence="2" id="KW-0472">Membrane</keyword>
<feature type="transmembrane region" description="Helical" evidence="2">
    <location>
        <begin position="211"/>
        <end position="234"/>
    </location>
</feature>
<feature type="region of interest" description="Disordered" evidence="1">
    <location>
        <begin position="18"/>
        <end position="43"/>
    </location>
</feature>
<dbReference type="GO" id="GO:0015823">
    <property type="term" value="P:phenylalanine transport"/>
    <property type="evidence" value="ECO:0007669"/>
    <property type="project" value="TreeGrafter"/>
</dbReference>